<evidence type="ECO:0000313" key="7">
    <source>
        <dbReference type="EMBL" id="SFU88314.1"/>
    </source>
</evidence>
<name>A0A1I7JSY9_9BURK</name>
<keyword evidence="3 5" id="KW-0732">Signal</keyword>
<keyword evidence="2" id="KW-0813">Transport</keyword>
<accession>A0A1I7JSY9</accession>
<dbReference type="AlphaFoldDB" id="A0A1I7JSY9"/>
<proteinExistence type="inferred from homology"/>
<dbReference type="InterPro" id="IPR000709">
    <property type="entry name" value="Leu_Ile_Val-bd"/>
</dbReference>
<feature type="chain" id="PRO_5010289732" evidence="5">
    <location>
        <begin position="24"/>
        <end position="369"/>
    </location>
</feature>
<dbReference type="STRING" id="343013.SAMN04489707_103034"/>
<feature type="signal peptide" evidence="5">
    <location>
        <begin position="1"/>
        <end position="23"/>
    </location>
</feature>
<evidence type="ECO:0000256" key="2">
    <source>
        <dbReference type="ARBA" id="ARBA00022448"/>
    </source>
</evidence>
<dbReference type="PANTHER" id="PTHR47235:SF1">
    <property type="entry name" value="BLR6548 PROTEIN"/>
    <property type="match status" value="1"/>
</dbReference>
<organism evidence="7 8">
    <name type="scientific">Paenacidovorax caeni</name>
    <dbReference type="NCBI Taxonomy" id="343013"/>
    <lineage>
        <taxon>Bacteria</taxon>
        <taxon>Pseudomonadati</taxon>
        <taxon>Pseudomonadota</taxon>
        <taxon>Betaproteobacteria</taxon>
        <taxon>Burkholderiales</taxon>
        <taxon>Comamonadaceae</taxon>
        <taxon>Paenacidovorax</taxon>
    </lineage>
</organism>
<reference evidence="7 8" key="1">
    <citation type="submission" date="2016-10" db="EMBL/GenBank/DDBJ databases">
        <authorList>
            <person name="de Groot N.N."/>
        </authorList>
    </citation>
    <scope>NUCLEOTIDE SEQUENCE [LARGE SCALE GENOMIC DNA]</scope>
    <source>
        <strain evidence="7 8">R-24608</strain>
    </source>
</reference>
<dbReference type="GO" id="GO:0006865">
    <property type="term" value="P:amino acid transport"/>
    <property type="evidence" value="ECO:0007669"/>
    <property type="project" value="UniProtKB-KW"/>
</dbReference>
<keyword evidence="8" id="KW-1185">Reference proteome</keyword>
<sequence>MWRHARRLALAVALGLAAQAATAQIRIGQTVGVTGAVAATVKESMLGAQLYLDAVNAKGGVAGEKIEVITLDDAFDVRKAEANARVLIEERGVVALFMSRGTPHTEAINTVLEQHRVPMVGPSTGAIVLHQPVKPYIFHVRATYQREARHAMAHLLSVGITRVAVVHVDDSFGADGLEGARQGLQQGRLEPVAVAKFDRAKPDFAPLLPTLKAAAPQAVLVIGSGTAVVEGIRSLKAAGIGGQHLTLSNNASEGFVKLLGADAKGVVVSQVMPSSLNFGLVREATQLAKARGLDDVSPAMLEGFAAAKVLVEGLRRAAPRITRASLHQALDTLGRYDLGGLALEYTPARHSGLEYADLSIVAANGKFRR</sequence>
<dbReference type="Proteomes" id="UP000183656">
    <property type="component" value="Unassembled WGS sequence"/>
</dbReference>
<evidence type="ECO:0000313" key="8">
    <source>
        <dbReference type="Proteomes" id="UP000183656"/>
    </source>
</evidence>
<dbReference type="CDD" id="cd06326">
    <property type="entry name" value="PBP1_ABC_ligand_binding-like"/>
    <property type="match status" value="1"/>
</dbReference>
<dbReference type="PRINTS" id="PR00337">
    <property type="entry name" value="LEUILEVALBP"/>
</dbReference>
<evidence type="ECO:0000259" key="6">
    <source>
        <dbReference type="Pfam" id="PF13458"/>
    </source>
</evidence>
<evidence type="ECO:0000256" key="1">
    <source>
        <dbReference type="ARBA" id="ARBA00010062"/>
    </source>
</evidence>
<keyword evidence="4" id="KW-0029">Amino-acid transport</keyword>
<protein>
    <submittedName>
        <fullName evidence="7">ABC-type branched-chain amino acid transport system, substrate-binding protein</fullName>
    </submittedName>
</protein>
<dbReference type="EMBL" id="FPBX01000030">
    <property type="protein sequence ID" value="SFU88314.1"/>
    <property type="molecule type" value="Genomic_DNA"/>
</dbReference>
<evidence type="ECO:0000256" key="3">
    <source>
        <dbReference type="ARBA" id="ARBA00022729"/>
    </source>
</evidence>
<dbReference type="InterPro" id="IPR028081">
    <property type="entry name" value="Leu-bd"/>
</dbReference>
<comment type="similarity">
    <text evidence="1">Belongs to the leucine-binding protein family.</text>
</comment>
<gene>
    <name evidence="7" type="ORF">SAMN04489707_103034</name>
</gene>
<dbReference type="RefSeq" id="WP_054256759.1">
    <property type="nucleotide sequence ID" value="NZ_CYIG01000024.1"/>
</dbReference>
<feature type="domain" description="Leucine-binding protein" evidence="6">
    <location>
        <begin position="24"/>
        <end position="351"/>
    </location>
</feature>
<evidence type="ECO:0000256" key="5">
    <source>
        <dbReference type="SAM" id="SignalP"/>
    </source>
</evidence>
<dbReference type="OrthoDB" id="9777352at2"/>
<dbReference type="Gene3D" id="3.40.50.2300">
    <property type="match status" value="2"/>
</dbReference>
<dbReference type="InterPro" id="IPR028082">
    <property type="entry name" value="Peripla_BP_I"/>
</dbReference>
<dbReference type="PANTHER" id="PTHR47235">
    <property type="entry name" value="BLR6548 PROTEIN"/>
    <property type="match status" value="1"/>
</dbReference>
<dbReference type="SUPFAM" id="SSF53822">
    <property type="entry name" value="Periplasmic binding protein-like I"/>
    <property type="match status" value="1"/>
</dbReference>
<dbReference type="Pfam" id="PF13458">
    <property type="entry name" value="Peripla_BP_6"/>
    <property type="match status" value="1"/>
</dbReference>
<evidence type="ECO:0000256" key="4">
    <source>
        <dbReference type="ARBA" id="ARBA00022970"/>
    </source>
</evidence>